<keyword evidence="2" id="KW-1185">Reference proteome</keyword>
<dbReference type="EMBL" id="KZ824934">
    <property type="protein sequence ID" value="RAH74967.1"/>
    <property type="molecule type" value="Genomic_DNA"/>
</dbReference>
<proteinExistence type="predicted"/>
<accession>A0ACD1HNK5</accession>
<evidence type="ECO:0000313" key="2">
    <source>
        <dbReference type="Proteomes" id="UP000249661"/>
    </source>
</evidence>
<evidence type="ECO:0000313" key="1">
    <source>
        <dbReference type="EMBL" id="RAH74967.1"/>
    </source>
</evidence>
<reference evidence="1" key="1">
    <citation type="submission" date="2018-02" db="EMBL/GenBank/DDBJ databases">
        <title>The genomes of Aspergillus section Nigri reveals drivers in fungal speciation.</title>
        <authorList>
            <consortium name="DOE Joint Genome Institute"/>
            <person name="Vesth T.C."/>
            <person name="Nybo J."/>
            <person name="Theobald S."/>
            <person name="Brandl J."/>
            <person name="Frisvad J.C."/>
            <person name="Nielsen K.F."/>
            <person name="Lyhne E.K."/>
            <person name="Kogle M.E."/>
            <person name="Kuo A."/>
            <person name="Riley R."/>
            <person name="Clum A."/>
            <person name="Nolan M."/>
            <person name="Lipzen A."/>
            <person name="Salamov A."/>
            <person name="Henrissat B."/>
            <person name="Wiebenga A."/>
            <person name="De vries R.P."/>
            <person name="Grigoriev I.V."/>
            <person name="Mortensen U.H."/>
            <person name="Andersen M.R."/>
            <person name="Baker S.E."/>
        </authorList>
    </citation>
    <scope>NUCLEOTIDE SEQUENCE</scope>
    <source>
        <strain evidence="1">CBS 121060</strain>
    </source>
</reference>
<organism evidence="1 2">
    <name type="scientific">Aspergillus aculeatinus CBS 121060</name>
    <dbReference type="NCBI Taxonomy" id="1448322"/>
    <lineage>
        <taxon>Eukaryota</taxon>
        <taxon>Fungi</taxon>
        <taxon>Dikarya</taxon>
        <taxon>Ascomycota</taxon>
        <taxon>Pezizomycotina</taxon>
        <taxon>Eurotiomycetes</taxon>
        <taxon>Eurotiomycetidae</taxon>
        <taxon>Eurotiales</taxon>
        <taxon>Aspergillaceae</taxon>
        <taxon>Aspergillus</taxon>
        <taxon>Aspergillus subgen. Circumdati</taxon>
    </lineage>
</organism>
<dbReference type="Proteomes" id="UP000249661">
    <property type="component" value="Unassembled WGS sequence"/>
</dbReference>
<name>A0ACD1HNK5_9EURO</name>
<gene>
    <name evidence="1" type="ORF">BO66DRAFT_70572</name>
</gene>
<protein>
    <submittedName>
        <fullName evidence="1">Uncharacterized protein</fullName>
    </submittedName>
</protein>
<sequence>MRLTHSHGDSHSTRTRPVHAQSLSLPEDKEPCPVYPAHPHHHHHHHDAKSMKKKMSGMNSQTPQMKMHINRNPSSNPIVPSTFLFHLSSPFSVSHESASLPHLTQPPE</sequence>